<dbReference type="Proteomes" id="UP001500967">
    <property type="component" value="Unassembled WGS sequence"/>
</dbReference>
<evidence type="ECO:0000313" key="7">
    <source>
        <dbReference type="Proteomes" id="UP001500967"/>
    </source>
</evidence>
<dbReference type="Gene3D" id="1.10.510.10">
    <property type="entry name" value="Transferase(Phosphotransferase) domain 1"/>
    <property type="match status" value="1"/>
</dbReference>
<proteinExistence type="predicted"/>
<dbReference type="SUPFAM" id="SSF56112">
    <property type="entry name" value="Protein kinase-like (PK-like)"/>
    <property type="match status" value="1"/>
</dbReference>
<keyword evidence="4" id="KW-0067">ATP-binding</keyword>
<dbReference type="PANTHER" id="PTHR43289:SF33">
    <property type="entry name" value="SERINE_THREONINE KINASE 31"/>
    <property type="match status" value="1"/>
</dbReference>
<evidence type="ECO:0000256" key="2">
    <source>
        <dbReference type="ARBA" id="ARBA00022741"/>
    </source>
</evidence>
<protein>
    <recommendedName>
        <fullName evidence="5">Protein kinase domain-containing protein</fullName>
    </recommendedName>
</protein>
<accession>A0ABN0TKN2</accession>
<dbReference type="InterPro" id="IPR000719">
    <property type="entry name" value="Prot_kinase_dom"/>
</dbReference>
<evidence type="ECO:0000259" key="5">
    <source>
        <dbReference type="PROSITE" id="PS50011"/>
    </source>
</evidence>
<dbReference type="InterPro" id="IPR011009">
    <property type="entry name" value="Kinase-like_dom_sf"/>
</dbReference>
<dbReference type="PROSITE" id="PS50011">
    <property type="entry name" value="PROTEIN_KINASE_DOM"/>
    <property type="match status" value="1"/>
</dbReference>
<reference evidence="6 7" key="1">
    <citation type="journal article" date="2019" name="Int. J. Syst. Evol. Microbiol.">
        <title>The Global Catalogue of Microorganisms (GCM) 10K type strain sequencing project: providing services to taxonomists for standard genome sequencing and annotation.</title>
        <authorList>
            <consortium name="The Broad Institute Genomics Platform"/>
            <consortium name="The Broad Institute Genome Sequencing Center for Infectious Disease"/>
            <person name="Wu L."/>
            <person name="Ma J."/>
        </authorList>
    </citation>
    <scope>NUCLEOTIDE SEQUENCE [LARGE SCALE GENOMIC DNA]</scope>
    <source>
        <strain evidence="6 7">JCM 10425</strain>
    </source>
</reference>
<dbReference type="Pfam" id="PF00069">
    <property type="entry name" value="Pkinase"/>
    <property type="match status" value="1"/>
</dbReference>
<sequence>MVKAAQRLARMHEVGSVHGDLKPDNILLGASGPILIDHFALQIGGISPGWTPEWSAPEQVLGLPVSAASDIYSLGVMISRLTGATLVGEVRKLRTLPTADGDTEFDVFYNPIPALPPGRATQDPASFRAWSRLATRCLRFDPDQRITTAEELVERLNELIAEHPLTGFLKVTLPGRLAVATLIDGSTTVVRLLEDFQSRQKPSHAI</sequence>
<dbReference type="EMBL" id="BAAAGX010000004">
    <property type="protein sequence ID" value="GAA0224133.1"/>
    <property type="molecule type" value="Genomic_DNA"/>
</dbReference>
<keyword evidence="3" id="KW-0418">Kinase</keyword>
<evidence type="ECO:0000256" key="3">
    <source>
        <dbReference type="ARBA" id="ARBA00022777"/>
    </source>
</evidence>
<keyword evidence="1" id="KW-0808">Transferase</keyword>
<keyword evidence="7" id="KW-1185">Reference proteome</keyword>
<dbReference type="PANTHER" id="PTHR43289">
    <property type="entry name" value="MITOGEN-ACTIVATED PROTEIN KINASE KINASE KINASE 20-RELATED"/>
    <property type="match status" value="1"/>
</dbReference>
<keyword evidence="2" id="KW-0547">Nucleotide-binding</keyword>
<gene>
    <name evidence="6" type="ORF">GCM10009539_06610</name>
</gene>
<comment type="caution">
    <text evidence="6">The sequence shown here is derived from an EMBL/GenBank/DDBJ whole genome shotgun (WGS) entry which is preliminary data.</text>
</comment>
<evidence type="ECO:0000256" key="4">
    <source>
        <dbReference type="ARBA" id="ARBA00022840"/>
    </source>
</evidence>
<evidence type="ECO:0000313" key="6">
    <source>
        <dbReference type="EMBL" id="GAA0224133.1"/>
    </source>
</evidence>
<evidence type="ECO:0000256" key="1">
    <source>
        <dbReference type="ARBA" id="ARBA00022679"/>
    </source>
</evidence>
<name>A0ABN0TKN2_9ACTN</name>
<feature type="domain" description="Protein kinase" evidence="5">
    <location>
        <begin position="1"/>
        <end position="166"/>
    </location>
</feature>
<organism evidence="6 7">
    <name type="scientific">Cryptosporangium japonicum</name>
    <dbReference type="NCBI Taxonomy" id="80872"/>
    <lineage>
        <taxon>Bacteria</taxon>
        <taxon>Bacillati</taxon>
        <taxon>Actinomycetota</taxon>
        <taxon>Actinomycetes</taxon>
        <taxon>Cryptosporangiales</taxon>
        <taxon>Cryptosporangiaceae</taxon>
        <taxon>Cryptosporangium</taxon>
    </lineage>
</organism>